<dbReference type="AlphaFoldDB" id="A0A5N5D6A4"/>
<feature type="signal peptide" evidence="1">
    <location>
        <begin position="1"/>
        <end position="15"/>
    </location>
</feature>
<dbReference type="OrthoDB" id="3501153at2759"/>
<evidence type="ECO:0000313" key="2">
    <source>
        <dbReference type="EMBL" id="KAB2573288.1"/>
    </source>
</evidence>
<evidence type="ECO:0000256" key="1">
    <source>
        <dbReference type="SAM" id="SignalP"/>
    </source>
</evidence>
<proteinExistence type="predicted"/>
<comment type="caution">
    <text evidence="2">The sequence shown here is derived from an EMBL/GenBank/DDBJ whole genome shotgun (WGS) entry which is preliminary data.</text>
</comment>
<dbReference type="EMBL" id="VCHE01000062">
    <property type="protein sequence ID" value="KAB2573288.1"/>
    <property type="molecule type" value="Genomic_DNA"/>
</dbReference>
<keyword evidence="1" id="KW-0732">Signal</keyword>
<keyword evidence="3" id="KW-1185">Reference proteome</keyword>
<name>A0A5N5D6A4_9PEZI</name>
<accession>A0A5N5D6A4</accession>
<dbReference type="Proteomes" id="UP000325902">
    <property type="component" value="Unassembled WGS sequence"/>
</dbReference>
<dbReference type="PANTHER" id="PTHR35896:SF3">
    <property type="entry name" value="MAJOR FACILITATOR SUPERFAMILY TRANSPORTER"/>
    <property type="match status" value="1"/>
</dbReference>
<gene>
    <name evidence="2" type="ORF">DBV05_g8086</name>
</gene>
<protein>
    <submittedName>
        <fullName evidence="2">Uncharacterized protein</fullName>
    </submittedName>
</protein>
<feature type="chain" id="PRO_5024811132" evidence="1">
    <location>
        <begin position="16"/>
        <end position="196"/>
    </location>
</feature>
<sequence length="196" mass="22127">MIVALIAAVFSIAAAASTELSISPKTQATSFKQFPIKTDDLGDYIECPTESPEAAKNAGCSFDVLLYGWLPDACFDADMYRDITTDADYGFYLDREGQRPIAMAELMKGDYVQYPEAYVSVEEHWQHCTYMLNSSLRFRAKEPPTALNLHLDQHHIGHCLKFLLDPATTRSLEVTQTRALFSAKRRCYLRQHAQFG</sequence>
<dbReference type="PANTHER" id="PTHR35896">
    <property type="entry name" value="IG-LIKE DOMAIN-CONTAINING PROTEIN"/>
    <property type="match status" value="1"/>
</dbReference>
<organism evidence="2 3">
    <name type="scientific">Lasiodiplodia theobromae</name>
    <dbReference type="NCBI Taxonomy" id="45133"/>
    <lineage>
        <taxon>Eukaryota</taxon>
        <taxon>Fungi</taxon>
        <taxon>Dikarya</taxon>
        <taxon>Ascomycota</taxon>
        <taxon>Pezizomycotina</taxon>
        <taxon>Dothideomycetes</taxon>
        <taxon>Dothideomycetes incertae sedis</taxon>
        <taxon>Botryosphaeriales</taxon>
        <taxon>Botryosphaeriaceae</taxon>
        <taxon>Lasiodiplodia</taxon>
    </lineage>
</organism>
<reference evidence="2 3" key="1">
    <citation type="journal article" date="2019" name="Sci. Rep.">
        <title>A multi-omics analysis of the grapevine pathogen Lasiodiplodia theobromae reveals that temperature affects the expression of virulence- and pathogenicity-related genes.</title>
        <authorList>
            <person name="Felix C."/>
            <person name="Meneses R."/>
            <person name="Goncalves M.F.M."/>
            <person name="Tilleman L."/>
            <person name="Duarte A.S."/>
            <person name="Jorrin-Novo J.V."/>
            <person name="Van de Peer Y."/>
            <person name="Deforce D."/>
            <person name="Van Nieuwerburgh F."/>
            <person name="Esteves A.C."/>
            <person name="Alves A."/>
        </authorList>
    </citation>
    <scope>NUCLEOTIDE SEQUENCE [LARGE SCALE GENOMIC DNA]</scope>
    <source>
        <strain evidence="2 3">LA-SOL3</strain>
    </source>
</reference>
<dbReference type="InterPro" id="IPR053008">
    <property type="entry name" value="Phomopsin_biosynth_assoc"/>
</dbReference>
<evidence type="ECO:0000313" key="3">
    <source>
        <dbReference type="Proteomes" id="UP000325902"/>
    </source>
</evidence>